<accession>A0ABP4QPJ0</accession>
<keyword evidence="7" id="KW-1185">Reference proteome</keyword>
<dbReference type="Gene3D" id="3.20.20.30">
    <property type="entry name" value="Luciferase-like domain"/>
    <property type="match status" value="1"/>
</dbReference>
<dbReference type="RefSeq" id="WP_346101885.1">
    <property type="nucleotide sequence ID" value="NZ_BAAAMU010000005.1"/>
</dbReference>
<protein>
    <submittedName>
        <fullName evidence="6">LLM class flavin-dependent oxidoreductase</fullName>
    </submittedName>
</protein>
<dbReference type="InterPro" id="IPR050172">
    <property type="entry name" value="SsuD_RutA_monooxygenase"/>
</dbReference>
<reference evidence="7" key="1">
    <citation type="journal article" date="2019" name="Int. J. Syst. Evol. Microbiol.">
        <title>The Global Catalogue of Microorganisms (GCM) 10K type strain sequencing project: providing services to taxonomists for standard genome sequencing and annotation.</title>
        <authorList>
            <consortium name="The Broad Institute Genomics Platform"/>
            <consortium name="The Broad Institute Genome Sequencing Center for Infectious Disease"/>
            <person name="Wu L."/>
            <person name="Ma J."/>
        </authorList>
    </citation>
    <scope>NUCLEOTIDE SEQUENCE [LARGE SCALE GENOMIC DNA]</scope>
    <source>
        <strain evidence="7">JCM 13929</strain>
    </source>
</reference>
<dbReference type="PANTHER" id="PTHR42847:SF4">
    <property type="entry name" value="ALKANESULFONATE MONOOXYGENASE-RELATED"/>
    <property type="match status" value="1"/>
</dbReference>
<name>A0ABP4QPJ0_9ACTN</name>
<dbReference type="SUPFAM" id="SSF51679">
    <property type="entry name" value="Bacterial luciferase-like"/>
    <property type="match status" value="1"/>
</dbReference>
<keyword evidence="3" id="KW-0560">Oxidoreductase</keyword>
<feature type="domain" description="Luciferase-like" evidence="5">
    <location>
        <begin position="6"/>
        <end position="327"/>
    </location>
</feature>
<dbReference type="InterPro" id="IPR011251">
    <property type="entry name" value="Luciferase-like_dom"/>
</dbReference>
<evidence type="ECO:0000313" key="7">
    <source>
        <dbReference type="Proteomes" id="UP001500064"/>
    </source>
</evidence>
<comment type="caution">
    <text evidence="6">The sequence shown here is derived from an EMBL/GenBank/DDBJ whole genome shotgun (WGS) entry which is preliminary data.</text>
</comment>
<gene>
    <name evidence="6" type="ORF">GCM10009733_011120</name>
</gene>
<keyword evidence="4" id="KW-0503">Monooxygenase</keyword>
<evidence type="ECO:0000256" key="4">
    <source>
        <dbReference type="ARBA" id="ARBA00023033"/>
    </source>
</evidence>
<evidence type="ECO:0000313" key="6">
    <source>
        <dbReference type="EMBL" id="GAA1616617.1"/>
    </source>
</evidence>
<keyword evidence="2" id="KW-0288">FMN</keyword>
<dbReference type="CDD" id="cd01094">
    <property type="entry name" value="Alkanesulfonate_monoxygenase"/>
    <property type="match status" value="1"/>
</dbReference>
<dbReference type="EMBL" id="BAAAMU010000005">
    <property type="protein sequence ID" value="GAA1616617.1"/>
    <property type="molecule type" value="Genomic_DNA"/>
</dbReference>
<evidence type="ECO:0000256" key="3">
    <source>
        <dbReference type="ARBA" id="ARBA00023002"/>
    </source>
</evidence>
<dbReference type="PANTHER" id="PTHR42847">
    <property type="entry name" value="ALKANESULFONATE MONOOXYGENASE"/>
    <property type="match status" value="1"/>
</dbReference>
<dbReference type="Proteomes" id="UP001500064">
    <property type="component" value="Unassembled WGS sequence"/>
</dbReference>
<sequence length="352" mass="38637">MSPTFLWYIPNQAQPGHRGDDVAEDHNSLTTLTSQALALEQHGWHGALLGTGWGRPDTFTVATALAARTTTFQPLIAVRPGYWHPAKFASAAATLDHISEGRVLVNIVSGKDNLAAYGDSEGDQAHRYARTREFIRIVRRLWTEENVTYHGEHFGVTDSTVVPRPVVRGERRHSLLYFGGASEAAERVSAAEADVQLFWGEPLDGVGERIERLKALSEEVGREHAPLEFGLRITTLVRDTTEQAWADAEAKVAQLAQGHIPRDPNWRAAVGQQRLLDLAARGDVLDDNLYTAPGRYGAGGAGTTWLVGSAEDVAKSLRRYQALGITHFVLSDTPYLPEIARQGEQLLPLLRA</sequence>
<dbReference type="Pfam" id="PF00296">
    <property type="entry name" value="Bac_luciferase"/>
    <property type="match status" value="1"/>
</dbReference>
<proteinExistence type="predicted"/>
<evidence type="ECO:0000256" key="1">
    <source>
        <dbReference type="ARBA" id="ARBA00022630"/>
    </source>
</evidence>
<organism evidence="6 7">
    <name type="scientific">Nonomuraea maheshkhaliensis</name>
    <dbReference type="NCBI Taxonomy" id="419590"/>
    <lineage>
        <taxon>Bacteria</taxon>
        <taxon>Bacillati</taxon>
        <taxon>Actinomycetota</taxon>
        <taxon>Actinomycetes</taxon>
        <taxon>Streptosporangiales</taxon>
        <taxon>Streptosporangiaceae</taxon>
        <taxon>Nonomuraea</taxon>
    </lineage>
</organism>
<evidence type="ECO:0000259" key="5">
    <source>
        <dbReference type="Pfam" id="PF00296"/>
    </source>
</evidence>
<keyword evidence="1" id="KW-0285">Flavoprotein</keyword>
<dbReference type="InterPro" id="IPR036661">
    <property type="entry name" value="Luciferase-like_sf"/>
</dbReference>
<evidence type="ECO:0000256" key="2">
    <source>
        <dbReference type="ARBA" id="ARBA00022643"/>
    </source>
</evidence>